<evidence type="ECO:0000313" key="2">
    <source>
        <dbReference type="EMBL" id="GKZ25885.1"/>
    </source>
</evidence>
<gene>
    <name evidence="2" type="ORF">AbraCBS73388_001696</name>
</gene>
<dbReference type="Proteomes" id="UP001143548">
    <property type="component" value="Unassembled WGS sequence"/>
</dbReference>
<evidence type="ECO:0000259" key="1">
    <source>
        <dbReference type="Pfam" id="PF22939"/>
    </source>
</evidence>
<evidence type="ECO:0000313" key="3">
    <source>
        <dbReference type="Proteomes" id="UP001143548"/>
    </source>
</evidence>
<accession>A0A9W5YXI6</accession>
<dbReference type="InterPro" id="IPR055530">
    <property type="entry name" value="DUF7104"/>
</dbReference>
<protein>
    <recommendedName>
        <fullName evidence="1">GPI inositol-deacylase winged helix domain-containing protein</fullName>
    </recommendedName>
</protein>
<feature type="non-terminal residue" evidence="2">
    <location>
        <position position="1239"/>
    </location>
</feature>
<dbReference type="Pfam" id="PF22939">
    <property type="entry name" value="WHD_GPIID"/>
    <property type="match status" value="1"/>
</dbReference>
<dbReference type="InterPro" id="IPR054471">
    <property type="entry name" value="GPIID_WHD"/>
</dbReference>
<feature type="domain" description="GPI inositol-deacylase winged helix" evidence="1">
    <location>
        <begin position="269"/>
        <end position="336"/>
    </location>
</feature>
<dbReference type="PANTHER" id="PTHR10039">
    <property type="entry name" value="AMELOGENIN"/>
    <property type="match status" value="1"/>
</dbReference>
<comment type="caution">
    <text evidence="2">The sequence shown here is derived from an EMBL/GenBank/DDBJ whole genome shotgun (WGS) entry which is preliminary data.</text>
</comment>
<sequence length="1239" mass="138956">IAHIPQDHPAASLKDLWQVAFDRLGPEQKHWLSEEKQSPTKIIQEVISQTGSKYAEYKKKELTIRKSDGGEIKVREFAQNILASALSAQQTINAIVSFDPSGHASSAWAIVSLGLTMVQRHIARRDAILEASEYLAKQLAYLACLDTHRRYTNAAEDKQLDNALVEVYGTILVGRNQISLSTFGSAFVNHKLEGLDDRIAPIEVKARLSHELLQDGKRRFRWADLQLKRLEECRNKSEVLEALETMPQTLHDTYTSVIKRIETKPSDVKLAKAILTWLCFCARPLTLTEVAAAAAGLGVPEDIIKICTTSFVTYRRSDNGIQLAHFSVKEFLVSSESTGQWHQLSVLSRHTMLAEHSLRILLRMTEKLTREAVEQEPLLNYAACNWHEHFKACADTPSPALEELQDMVSLLFRHPTIYHNWRRMSTKWEREAQSTPIGAASGLGLIRTVNELLEDGADPLEWFAHEKGNFVTLQNAVLIASKNGHLDVLDLLLHNVCISLNLAEAVVAMIQCCGLANKKLKDIFDTMSASGIIYTGTEDQSFHIDEGIVVAAATNRICGMELMAVLLDQYEETGVALAPVTENVLEAVLQNRECGGDILQLLLTRRNADVKIYPQIKNLLASPAFLSDSAIALLLAERHTEIHVNEEFITEFAQYASDTAMEILLSTLKDDSLLTENVLVGAAQNKSGVGALRQILRRRKHRAQTSEYVLCVAMCNGNEAHSVEMLEALLDDCGSDFAISEMVMLRVLDDWIYTAKMLNMLLHRQQAGFSVTHEIIRKAASHLSARDVFELLMDNGGLRIPITEDIMLSVWSDDLMFLLLDLAERSQIEALPITEKVMSHAVKVFGTATLEAIFRRRPMANASDDMFVESCHRDISTLSFLLKQPHSQLPVVRMMQVLEAKCDADSADILQYLLDERSFEVDHEIVERFAHNASALRLLLQTTPHVPITEQAVIRAASDYHALSILLDERIEDIPISEEVMIAVVGAENRVAHSQRILAHFGPQVPITEKVLVAASNTLRALQLILETLGHGMPPILTEKVVVLATFRDFSALPWFFEKYGSQALPLTERVMVAAAASRLSGPQWLLREWPAKIDLNHLWRAIWRFDPDFCDFTHGYDHRTLSYVQESAGRHVLQYTRAVDLSEEVFQIARATTRQYSKGRDYSGLLPLIHVCVGQCLPVPATERLVRAVLDNCDGDLIKAIRRRIEALSGFLHHRAGKFEKMLLLRIREISEVSDGET</sequence>
<reference evidence="2" key="1">
    <citation type="submission" date="2022-07" db="EMBL/GenBank/DDBJ databases">
        <title>Taxonomy of Aspergillus series Nigri: significant species reduction supported by multi-species coalescent approaches.</title>
        <authorList>
            <person name="Bian C."/>
            <person name="Kusuya Y."/>
            <person name="Sklenar F."/>
            <person name="D'hooge E."/>
            <person name="Yaguchi T."/>
            <person name="Takahashi H."/>
            <person name="Hubka V."/>
        </authorList>
    </citation>
    <scope>NUCLEOTIDE SEQUENCE</scope>
    <source>
        <strain evidence="2">CBS 733.88</strain>
    </source>
</reference>
<organism evidence="2 3">
    <name type="scientific">Aspergillus brasiliensis</name>
    <dbReference type="NCBI Taxonomy" id="319629"/>
    <lineage>
        <taxon>Eukaryota</taxon>
        <taxon>Fungi</taxon>
        <taxon>Dikarya</taxon>
        <taxon>Ascomycota</taxon>
        <taxon>Pezizomycotina</taxon>
        <taxon>Eurotiomycetes</taxon>
        <taxon>Eurotiomycetidae</taxon>
        <taxon>Eurotiales</taxon>
        <taxon>Aspergillaceae</taxon>
        <taxon>Aspergillus</taxon>
        <taxon>Aspergillus subgen. Circumdati</taxon>
    </lineage>
</organism>
<proteinExistence type="predicted"/>
<dbReference type="PANTHER" id="PTHR10039:SF16">
    <property type="entry name" value="GPI INOSITOL-DEACYLASE"/>
    <property type="match status" value="1"/>
</dbReference>
<dbReference type="Pfam" id="PF23397">
    <property type="entry name" value="DUF7104"/>
    <property type="match status" value="2"/>
</dbReference>
<dbReference type="EMBL" id="BROQ01000125">
    <property type="protein sequence ID" value="GKZ25885.1"/>
    <property type="molecule type" value="Genomic_DNA"/>
</dbReference>
<name>A0A9W5YXI6_9EURO</name>
<dbReference type="AlphaFoldDB" id="A0A9W5YXI6"/>